<organism evidence="1 2">
    <name type="scientific">Streptomyces nojiriensis</name>
    <dbReference type="NCBI Taxonomy" id="66374"/>
    <lineage>
        <taxon>Bacteria</taxon>
        <taxon>Bacillati</taxon>
        <taxon>Actinomycetota</taxon>
        <taxon>Actinomycetes</taxon>
        <taxon>Kitasatosporales</taxon>
        <taxon>Streptomycetaceae</taxon>
        <taxon>Streptomyces</taxon>
    </lineage>
</organism>
<accession>A0ABQ3SQS0</accession>
<name>A0ABQ3SQS0_9ACTN</name>
<dbReference type="RefSeq" id="WP_189734644.1">
    <property type="nucleotide sequence ID" value="NZ_BMRL01000002.1"/>
</dbReference>
<evidence type="ECO:0000313" key="2">
    <source>
        <dbReference type="Proteomes" id="UP000613974"/>
    </source>
</evidence>
<reference evidence="2" key="1">
    <citation type="submission" date="2023-07" db="EMBL/GenBank/DDBJ databases">
        <title>Whole genome shotgun sequence of Streptomyces nojiriensis NBRC 13794.</title>
        <authorList>
            <person name="Komaki H."/>
            <person name="Tamura T."/>
        </authorList>
    </citation>
    <scope>NUCLEOTIDE SEQUENCE [LARGE SCALE GENOMIC DNA]</scope>
    <source>
        <strain evidence="2">NBRC 13794</strain>
    </source>
</reference>
<dbReference type="GeneID" id="95588732"/>
<proteinExistence type="predicted"/>
<evidence type="ECO:0000313" key="1">
    <source>
        <dbReference type="EMBL" id="GHI70494.1"/>
    </source>
</evidence>
<dbReference type="EMBL" id="BNEC01000005">
    <property type="protein sequence ID" value="GHI70494.1"/>
    <property type="molecule type" value="Genomic_DNA"/>
</dbReference>
<dbReference type="Proteomes" id="UP000613974">
    <property type="component" value="Unassembled WGS sequence"/>
</dbReference>
<gene>
    <name evidence="1" type="ORF">Snoj_44120</name>
</gene>
<sequence length="92" mass="10344">MNERTERAAVADLLSAIVAALDVPLPALAEADERAYHRILQRRASDVRIVLRVMLRHRGDGDLWESASEIRHRTAEEPVSYTPFVFKDGSTS</sequence>
<comment type="caution">
    <text evidence="1">The sequence shown here is derived from an EMBL/GenBank/DDBJ whole genome shotgun (WGS) entry which is preliminary data.</text>
</comment>
<keyword evidence="2" id="KW-1185">Reference proteome</keyword>
<protein>
    <submittedName>
        <fullName evidence="1">Uncharacterized protein</fullName>
    </submittedName>
</protein>